<keyword evidence="3" id="KW-1185">Reference proteome</keyword>
<comment type="caution">
    <text evidence="2">The sequence shown here is derived from an EMBL/GenBank/DDBJ whole genome shotgun (WGS) entry which is preliminary data.</text>
</comment>
<proteinExistence type="predicted"/>
<protein>
    <submittedName>
        <fullName evidence="2">Uncharacterized protein</fullName>
    </submittedName>
</protein>
<evidence type="ECO:0000256" key="1">
    <source>
        <dbReference type="SAM" id="Phobius"/>
    </source>
</evidence>
<keyword evidence="1" id="KW-0472">Membrane</keyword>
<evidence type="ECO:0000313" key="3">
    <source>
        <dbReference type="Proteomes" id="UP000051335"/>
    </source>
</evidence>
<keyword evidence="1" id="KW-0812">Transmembrane</keyword>
<accession>A0A0P9SQF0</accession>
<dbReference type="EMBL" id="LJQC01000404">
    <property type="protein sequence ID" value="KPX01285.1"/>
    <property type="molecule type" value="Genomic_DNA"/>
</dbReference>
<dbReference type="PATRIC" id="fig|317659.3.peg.2262"/>
<dbReference type="Proteomes" id="UP000051335">
    <property type="component" value="Unassembled WGS sequence"/>
</dbReference>
<feature type="transmembrane region" description="Helical" evidence="1">
    <location>
        <begin position="37"/>
        <end position="57"/>
    </location>
</feature>
<organism evidence="2 3">
    <name type="scientific">Pseudomonas syringae pv. coryli</name>
    <dbReference type="NCBI Taxonomy" id="317659"/>
    <lineage>
        <taxon>Bacteria</taxon>
        <taxon>Pseudomonadati</taxon>
        <taxon>Pseudomonadota</taxon>
        <taxon>Gammaproteobacteria</taxon>
        <taxon>Pseudomonadales</taxon>
        <taxon>Pseudomonadaceae</taxon>
        <taxon>Pseudomonas</taxon>
    </lineage>
</organism>
<dbReference type="AlphaFoldDB" id="A0A0P9SQF0"/>
<reference evidence="2 3" key="1">
    <citation type="submission" date="2015-09" db="EMBL/GenBank/DDBJ databases">
        <title>Genome announcement of multiple Pseudomonas syringae strains.</title>
        <authorList>
            <person name="Thakur S."/>
            <person name="Wang P.W."/>
            <person name="Gong Y."/>
            <person name="Weir B.S."/>
            <person name="Guttman D.S."/>
        </authorList>
    </citation>
    <scope>NUCLEOTIDE SEQUENCE [LARGE SCALE GENOMIC DNA]</scope>
    <source>
        <strain evidence="2 3">ICMP17001</strain>
    </source>
</reference>
<name>A0A0P9SQF0_9PSED</name>
<evidence type="ECO:0000313" key="2">
    <source>
        <dbReference type="EMBL" id="KPX01285.1"/>
    </source>
</evidence>
<keyword evidence="1" id="KW-1133">Transmembrane helix</keyword>
<sequence>MTHKKTASRDAVFLWCAKHGALRLSATSLDMVFRKEVVSVCMMAVLIVFFVLLAGRFRAERGQIHPRIALTGQ</sequence>
<gene>
    <name evidence="2" type="ORF">ALO75_102576</name>
</gene>